<organism evidence="5 6">
    <name type="scientific">Candidatus Kutchimonas denitrificans</name>
    <dbReference type="NCBI Taxonomy" id="3056748"/>
    <lineage>
        <taxon>Bacteria</taxon>
        <taxon>Pseudomonadati</taxon>
        <taxon>Gemmatimonadota</taxon>
        <taxon>Gemmatimonadia</taxon>
        <taxon>Candidatus Palauibacterales</taxon>
        <taxon>Candidatus Palauibacteraceae</taxon>
        <taxon>Candidatus Kutchimonas</taxon>
    </lineage>
</organism>
<evidence type="ECO:0000313" key="6">
    <source>
        <dbReference type="Proteomes" id="UP000702544"/>
    </source>
</evidence>
<feature type="transmembrane region" description="Helical" evidence="4">
    <location>
        <begin position="380"/>
        <end position="397"/>
    </location>
</feature>
<name>A0AAE5CB83_9BACT</name>
<proteinExistence type="predicted"/>
<feature type="transmembrane region" description="Helical" evidence="4">
    <location>
        <begin position="356"/>
        <end position="374"/>
    </location>
</feature>
<accession>A0AAE5CB83</accession>
<keyword evidence="4" id="KW-0472">Membrane</keyword>
<feature type="transmembrane region" description="Helical" evidence="4">
    <location>
        <begin position="108"/>
        <end position="127"/>
    </location>
</feature>
<feature type="transmembrane region" description="Helical" evidence="4">
    <location>
        <begin position="139"/>
        <end position="158"/>
    </location>
</feature>
<evidence type="ECO:0000256" key="4">
    <source>
        <dbReference type="SAM" id="Phobius"/>
    </source>
</evidence>
<keyword evidence="4" id="KW-1133">Transmembrane helix</keyword>
<evidence type="ECO:0000256" key="2">
    <source>
        <dbReference type="ARBA" id="ARBA00022803"/>
    </source>
</evidence>
<comment type="caution">
    <text evidence="5">The sequence shown here is derived from an EMBL/GenBank/DDBJ whole genome shotgun (WGS) entry which is preliminary data.</text>
</comment>
<dbReference type="SUPFAM" id="SSF48452">
    <property type="entry name" value="TPR-like"/>
    <property type="match status" value="1"/>
</dbReference>
<feature type="repeat" description="TPR" evidence="3">
    <location>
        <begin position="421"/>
        <end position="454"/>
    </location>
</feature>
<keyword evidence="1" id="KW-0677">Repeat</keyword>
<evidence type="ECO:0000256" key="1">
    <source>
        <dbReference type="ARBA" id="ARBA00022737"/>
    </source>
</evidence>
<dbReference type="Proteomes" id="UP000702544">
    <property type="component" value="Unassembled WGS sequence"/>
</dbReference>
<dbReference type="InterPro" id="IPR019734">
    <property type="entry name" value="TPR_rpt"/>
</dbReference>
<dbReference type="InterPro" id="IPR052346">
    <property type="entry name" value="O-mannosyl-transferase_TMTC"/>
</dbReference>
<evidence type="ECO:0000256" key="3">
    <source>
        <dbReference type="PROSITE-ProRule" id="PRU00339"/>
    </source>
</evidence>
<dbReference type="AlphaFoldDB" id="A0AAE5CB83"/>
<dbReference type="Gene3D" id="1.25.40.10">
    <property type="entry name" value="Tetratricopeptide repeat domain"/>
    <property type="match status" value="1"/>
</dbReference>
<reference evidence="5 6" key="1">
    <citation type="submission" date="2020-01" db="EMBL/GenBank/DDBJ databases">
        <title>Genomes assembled from Gulf of Kutch pelagic sediment metagenomes.</title>
        <authorList>
            <person name="Chandrashekar M."/>
            <person name="Mahajan M.S."/>
            <person name="Dave K.J."/>
            <person name="Vatsa P."/>
            <person name="Nathani N.M."/>
        </authorList>
    </citation>
    <scope>NUCLEOTIDE SEQUENCE [LARGE SCALE GENOMIC DNA]</scope>
    <source>
        <strain evidence="5">KS3-K002</strain>
    </source>
</reference>
<feature type="transmembrane region" description="Helical" evidence="4">
    <location>
        <begin position="7"/>
        <end position="27"/>
    </location>
</feature>
<feature type="transmembrane region" description="Helical" evidence="4">
    <location>
        <begin position="325"/>
        <end position="344"/>
    </location>
</feature>
<dbReference type="PANTHER" id="PTHR44227">
    <property type="match status" value="1"/>
</dbReference>
<feature type="transmembrane region" description="Helical" evidence="4">
    <location>
        <begin position="290"/>
        <end position="319"/>
    </location>
</feature>
<dbReference type="InterPro" id="IPR011990">
    <property type="entry name" value="TPR-like_helical_dom_sf"/>
</dbReference>
<dbReference type="EMBL" id="JAACAK010000026">
    <property type="protein sequence ID" value="NIR74130.1"/>
    <property type="molecule type" value="Genomic_DNA"/>
</dbReference>
<dbReference type="PANTHER" id="PTHR44227:SF3">
    <property type="entry name" value="PROTEIN O-MANNOSYL-TRANSFERASE TMTC4"/>
    <property type="match status" value="1"/>
</dbReference>
<dbReference type="PROSITE" id="PS50005">
    <property type="entry name" value="TPR"/>
    <property type="match status" value="1"/>
</dbReference>
<protein>
    <submittedName>
        <fullName evidence="5">Uncharacterized protein</fullName>
    </submittedName>
</protein>
<sequence>MRSEGRGALYAAAVGVVAVVVYANSLANGFAYDDEWIIQGRELVHGLDRVWQVLVAPYWPEGFGSPIYRPLTLLSFALDWQIWGGAPFGFHLTNVLLHALASILVTLFLFRFFSVGAAVMGGLVFAVHSVHTEAVANVVGRAELLATGFVLLGCLVYMRAVRGERFGTATVFLLAALYALAASAKEVAFVMPALLLVTDAPIIADLPREDRARFVRQRLPTFVVLAAVLVALLLARWAVLGTPVGSGPARVFAADDSFSTRLFTMARVWPLYFELLVFPLDLSADYSPAVILPATGLTPMGVVGFVLVLGILALAVAAVRRAPEFAMAVAWAAVTLAPVSNLLFTAETVLGERRVYLTSVAVSIPVGLMIARSAAVRRRWLTVAVGVWAVLFAVVTVRRNPVWESTDSVFASLLTTHPESSRALFALGLRHHELGNEEEAREWLSRSLEIWPWYAPYQVRYALVLIEQGELARAEKRAWSAIELDPYRLDHHKLLVSILLMDGRPEEAIAKIRHALLYASPDASLYTQLADARAAVGDAAGAARAQRSAIEAGRDDAGAWLRLAGFRAAAGDTAAALSALDSVGGDRTVADSLAAVWEGGN</sequence>
<dbReference type="Pfam" id="PF13432">
    <property type="entry name" value="TPR_16"/>
    <property type="match status" value="1"/>
</dbReference>
<feature type="transmembrane region" description="Helical" evidence="4">
    <location>
        <begin position="219"/>
        <end position="238"/>
    </location>
</feature>
<evidence type="ECO:0000313" key="5">
    <source>
        <dbReference type="EMBL" id="NIR74130.1"/>
    </source>
</evidence>
<gene>
    <name evidence="5" type="ORF">GWO12_03320</name>
</gene>
<keyword evidence="2 3" id="KW-0802">TPR repeat</keyword>
<keyword evidence="4" id="KW-0812">Transmembrane</keyword>